<evidence type="ECO:0000313" key="3">
    <source>
        <dbReference type="EMBL" id="CAD9545143.1"/>
    </source>
</evidence>
<name>A0A7S2JDX3_9DINO</name>
<protein>
    <submittedName>
        <fullName evidence="3">Uncharacterized protein</fullName>
    </submittedName>
</protein>
<gene>
    <name evidence="3" type="ORF">BRAN1462_LOCUS17147</name>
</gene>
<accession>A0A7S2JDX3</accession>
<sequence>MRFPVLAAVAALLAPGARACLPRTFVSTFQNKTEEKRKLDALKAQLADPTLRIVPDAFVQVRLGDYEMGLLNKGRPVFGGNPDFSSDGKCLKKGMTEVLSASSGRLFVSYGMFFLCGSSTLKNEMEEFFQMLVITGKTPTRTMHTDTFYIAGPDSADGIFKFIRDARRPLVVIGQQHTRQISCRWFPTRVGWIPGISPEDSRECSASGADKFKAEILRHSRRFPGETVVFAMSSGTWGKIVTAKLVLEEPELQKDLFFDTGSSMDAPGGLSSRDYNRDWKKNCNAFASALTCSDCNNYCRSKALCAGCVSAEEVKDDCMASEPAAELPRAGRAAAPEALTLLKTPKSHTGKTSLRRREDAGRRAVAERLDNQHSIAAVRDAVLQPSVAEPQDDGNSAALRREVTPHTPMVGQASSSVVGQISAEHPSEGGAGERRASAKQAAAVGAISRQPLAVELPVVEDPAPWRLRPYFFCRWGLPTMFCDSRPQASVFVRLHSPRVALV</sequence>
<feature type="chain" id="PRO_5030843588" evidence="2">
    <location>
        <begin position="20"/>
        <end position="502"/>
    </location>
</feature>
<feature type="region of interest" description="Disordered" evidence="1">
    <location>
        <begin position="342"/>
        <end position="363"/>
    </location>
</feature>
<reference evidence="3" key="1">
    <citation type="submission" date="2021-01" db="EMBL/GenBank/DDBJ databases">
        <authorList>
            <person name="Corre E."/>
            <person name="Pelletier E."/>
            <person name="Niang G."/>
            <person name="Scheremetjew M."/>
            <person name="Finn R."/>
            <person name="Kale V."/>
            <person name="Holt S."/>
            <person name="Cochrane G."/>
            <person name="Meng A."/>
            <person name="Brown T."/>
            <person name="Cohen L."/>
        </authorList>
    </citation>
    <scope>NUCLEOTIDE SEQUENCE</scope>
    <source>
        <strain evidence="3">RCC3387</strain>
    </source>
</reference>
<organism evidence="3">
    <name type="scientific">Zooxanthella nutricula</name>
    <dbReference type="NCBI Taxonomy" id="1333877"/>
    <lineage>
        <taxon>Eukaryota</taxon>
        <taxon>Sar</taxon>
        <taxon>Alveolata</taxon>
        <taxon>Dinophyceae</taxon>
        <taxon>Peridiniales</taxon>
        <taxon>Peridiniales incertae sedis</taxon>
        <taxon>Zooxanthella</taxon>
    </lineage>
</organism>
<dbReference type="AlphaFoldDB" id="A0A7S2JDX3"/>
<proteinExistence type="predicted"/>
<feature type="signal peptide" evidence="2">
    <location>
        <begin position="1"/>
        <end position="19"/>
    </location>
</feature>
<evidence type="ECO:0000256" key="1">
    <source>
        <dbReference type="SAM" id="MobiDB-lite"/>
    </source>
</evidence>
<dbReference type="EMBL" id="HBGW01026947">
    <property type="protein sequence ID" value="CAD9545143.1"/>
    <property type="molecule type" value="Transcribed_RNA"/>
</dbReference>
<keyword evidence="2" id="KW-0732">Signal</keyword>
<evidence type="ECO:0000256" key="2">
    <source>
        <dbReference type="SAM" id="SignalP"/>
    </source>
</evidence>